<reference evidence="1 2" key="1">
    <citation type="journal article" date="2017" name="Antonie Van Leeuwenhoek">
        <title>Rhizobium rhizosphaerae sp. nov., a novel species isolated from rice rhizosphere.</title>
        <authorList>
            <person name="Zhao J.J."/>
            <person name="Zhang J."/>
            <person name="Zhang R.J."/>
            <person name="Zhang C.W."/>
            <person name="Yin H.Q."/>
            <person name="Zhang X.X."/>
        </authorList>
    </citation>
    <scope>NUCLEOTIDE SEQUENCE [LARGE SCALE GENOMIC DNA]</scope>
    <source>
        <strain evidence="1 2">BSs20135</strain>
    </source>
</reference>
<accession>K6Z6P6</accession>
<evidence type="ECO:0000313" key="2">
    <source>
        <dbReference type="Proteomes" id="UP000006327"/>
    </source>
</evidence>
<organism evidence="1 2">
    <name type="scientific">Paraglaciecola arctica BSs20135</name>
    <dbReference type="NCBI Taxonomy" id="493475"/>
    <lineage>
        <taxon>Bacteria</taxon>
        <taxon>Pseudomonadati</taxon>
        <taxon>Pseudomonadota</taxon>
        <taxon>Gammaproteobacteria</taxon>
        <taxon>Alteromonadales</taxon>
        <taxon>Alteromonadaceae</taxon>
        <taxon>Paraglaciecola</taxon>
    </lineage>
</organism>
<dbReference type="STRING" id="493475.GARC_2153"/>
<gene>
    <name evidence="1" type="ORF">GARC_2153</name>
</gene>
<dbReference type="Proteomes" id="UP000006327">
    <property type="component" value="Unassembled WGS sequence"/>
</dbReference>
<dbReference type="AlphaFoldDB" id="K6Z6P6"/>
<comment type="caution">
    <text evidence="1">The sequence shown here is derived from an EMBL/GenBank/DDBJ whole genome shotgun (WGS) entry which is preliminary data.</text>
</comment>
<sequence length="47" mass="5221">MADSGRKNGNLEVNCGEKMEIASLRYLSTKPKEVLRYSSAINYAAIK</sequence>
<proteinExistence type="predicted"/>
<evidence type="ECO:0000313" key="1">
    <source>
        <dbReference type="EMBL" id="GAC19120.1"/>
    </source>
</evidence>
<name>K6Z6P6_9ALTE</name>
<keyword evidence="2" id="KW-1185">Reference proteome</keyword>
<protein>
    <submittedName>
        <fullName evidence="1">Uncharacterized protein</fullName>
    </submittedName>
</protein>
<dbReference type="EMBL" id="BAEO01000027">
    <property type="protein sequence ID" value="GAC19120.1"/>
    <property type="molecule type" value="Genomic_DNA"/>
</dbReference>